<evidence type="ECO:0000256" key="2">
    <source>
        <dbReference type="ARBA" id="ARBA00022490"/>
    </source>
</evidence>
<dbReference type="Proteomes" id="UP000310263">
    <property type="component" value="Unassembled WGS sequence"/>
</dbReference>
<dbReference type="RefSeq" id="WP_136012681.1">
    <property type="nucleotide sequence ID" value="NZ_SRYE01000003.1"/>
</dbReference>
<dbReference type="Pfam" id="PF00381">
    <property type="entry name" value="PTS-HPr"/>
    <property type="match status" value="1"/>
</dbReference>
<dbReference type="OrthoDB" id="350754at2"/>
<proteinExistence type="predicted"/>
<dbReference type="PROSITE" id="PS51350">
    <property type="entry name" value="PTS_HPR_DOM"/>
    <property type="match status" value="1"/>
</dbReference>
<dbReference type="PRINTS" id="PR00107">
    <property type="entry name" value="PHOSPHOCPHPR"/>
</dbReference>
<evidence type="ECO:0000259" key="4">
    <source>
        <dbReference type="PROSITE" id="PS51350"/>
    </source>
</evidence>
<evidence type="ECO:0000256" key="3">
    <source>
        <dbReference type="ARBA" id="ARBA00022683"/>
    </source>
</evidence>
<organism evidence="5 6">
    <name type="scientific">Muricaecibacterium torontonense</name>
    <dbReference type="NCBI Taxonomy" id="3032871"/>
    <lineage>
        <taxon>Bacteria</taxon>
        <taxon>Bacillati</taxon>
        <taxon>Actinomycetota</taxon>
        <taxon>Coriobacteriia</taxon>
        <taxon>Coriobacteriales</taxon>
        <taxon>Atopobiaceae</taxon>
        <taxon>Muricaecibacterium</taxon>
    </lineage>
</organism>
<dbReference type="InterPro" id="IPR000032">
    <property type="entry name" value="HPr-like"/>
</dbReference>
<protein>
    <submittedName>
        <fullName evidence="5">HPr family phosphocarrier protein</fullName>
    </submittedName>
</protein>
<dbReference type="GO" id="GO:0009401">
    <property type="term" value="P:phosphoenolpyruvate-dependent sugar phosphotransferase system"/>
    <property type="evidence" value="ECO:0007669"/>
    <property type="project" value="UniProtKB-KW"/>
</dbReference>
<gene>
    <name evidence="5" type="ORF">E5334_06035</name>
</gene>
<dbReference type="Gene3D" id="3.30.1340.10">
    <property type="entry name" value="HPr-like"/>
    <property type="match status" value="1"/>
</dbReference>
<keyword evidence="6" id="KW-1185">Reference proteome</keyword>
<name>A0A4V3RR77_9ACTN</name>
<evidence type="ECO:0000313" key="6">
    <source>
        <dbReference type="Proteomes" id="UP000310263"/>
    </source>
</evidence>
<dbReference type="SUPFAM" id="SSF55594">
    <property type="entry name" value="HPr-like"/>
    <property type="match status" value="1"/>
</dbReference>
<evidence type="ECO:0000256" key="1">
    <source>
        <dbReference type="ARBA" id="ARBA00004496"/>
    </source>
</evidence>
<comment type="subcellular location">
    <subcellularLocation>
        <location evidence="1">Cytoplasm</location>
    </subcellularLocation>
</comment>
<dbReference type="EMBL" id="SRYE01000003">
    <property type="protein sequence ID" value="TGY62210.1"/>
    <property type="molecule type" value="Genomic_DNA"/>
</dbReference>
<accession>A0A4V3RR77</accession>
<keyword evidence="2" id="KW-0963">Cytoplasm</keyword>
<evidence type="ECO:0000313" key="5">
    <source>
        <dbReference type="EMBL" id="TGY62210.1"/>
    </source>
</evidence>
<dbReference type="InterPro" id="IPR050399">
    <property type="entry name" value="HPr"/>
</dbReference>
<dbReference type="NCBIfam" id="TIGR01003">
    <property type="entry name" value="PTS_HPr_family"/>
    <property type="match status" value="1"/>
</dbReference>
<keyword evidence="3" id="KW-0598">Phosphotransferase system</keyword>
<dbReference type="GO" id="GO:0005737">
    <property type="term" value="C:cytoplasm"/>
    <property type="evidence" value="ECO:0007669"/>
    <property type="project" value="UniProtKB-SubCell"/>
</dbReference>
<dbReference type="CDD" id="cd00367">
    <property type="entry name" value="PTS-HPr_like"/>
    <property type="match status" value="1"/>
</dbReference>
<sequence length="87" mass="8836">MVSQTVTIINPTGLHMRPAGLFASTMGKFSSNVTIKGNGKEINGKSPMAIMAGGLGAGTEIEIVCDGADEEEALKAAVDLVESGLGE</sequence>
<dbReference type="PANTHER" id="PTHR33705">
    <property type="entry name" value="PHOSPHOCARRIER PROTEIN HPR"/>
    <property type="match status" value="1"/>
</dbReference>
<feature type="domain" description="HPr" evidence="4">
    <location>
        <begin position="1"/>
        <end position="87"/>
    </location>
</feature>
<reference evidence="5 6" key="1">
    <citation type="submission" date="2019-04" db="EMBL/GenBank/DDBJ databases">
        <title>Microbes associate with the intestines of laboratory mice.</title>
        <authorList>
            <person name="Navarre W."/>
            <person name="Wong E."/>
            <person name="Huang K."/>
            <person name="Tropini C."/>
            <person name="Ng K."/>
            <person name="Yu B."/>
        </authorList>
    </citation>
    <scope>NUCLEOTIDE SEQUENCE [LARGE SCALE GENOMIC DNA]</scope>
    <source>
        <strain evidence="5 6">NM07_P-09</strain>
    </source>
</reference>
<dbReference type="InterPro" id="IPR035895">
    <property type="entry name" value="HPr-like_sf"/>
</dbReference>
<dbReference type="AlphaFoldDB" id="A0A4V3RR77"/>
<comment type="caution">
    <text evidence="5">The sequence shown here is derived from an EMBL/GenBank/DDBJ whole genome shotgun (WGS) entry which is preliminary data.</text>
</comment>
<dbReference type="PANTHER" id="PTHR33705:SF2">
    <property type="entry name" value="PHOSPHOCARRIER PROTEIN NPR"/>
    <property type="match status" value="1"/>
</dbReference>